<evidence type="ECO:0000313" key="1">
    <source>
        <dbReference type="EMBL" id="KKN44269.1"/>
    </source>
</evidence>
<dbReference type="AlphaFoldDB" id="A0A0F9QPD9"/>
<sequence length="88" mass="10575">MYYEYIDDDDYPVCREKSRKWFIILKDKSLPHYAYGYLFHLDILLNSKEMFKVAKWCDENLKEDYLVGSNTSGFVNEGDAIAFKLRWT</sequence>
<proteinExistence type="predicted"/>
<protein>
    <submittedName>
        <fullName evidence="1">Uncharacterized protein</fullName>
    </submittedName>
</protein>
<organism evidence="1">
    <name type="scientific">marine sediment metagenome</name>
    <dbReference type="NCBI Taxonomy" id="412755"/>
    <lineage>
        <taxon>unclassified sequences</taxon>
        <taxon>metagenomes</taxon>
        <taxon>ecological metagenomes</taxon>
    </lineage>
</organism>
<name>A0A0F9QPD9_9ZZZZ</name>
<dbReference type="EMBL" id="LAZR01001459">
    <property type="protein sequence ID" value="KKN44269.1"/>
    <property type="molecule type" value="Genomic_DNA"/>
</dbReference>
<accession>A0A0F9QPD9</accession>
<gene>
    <name evidence="1" type="ORF">LCGC14_0694740</name>
</gene>
<reference evidence="1" key="1">
    <citation type="journal article" date="2015" name="Nature">
        <title>Complex archaea that bridge the gap between prokaryotes and eukaryotes.</title>
        <authorList>
            <person name="Spang A."/>
            <person name="Saw J.H."/>
            <person name="Jorgensen S.L."/>
            <person name="Zaremba-Niedzwiedzka K."/>
            <person name="Martijn J."/>
            <person name="Lind A.E."/>
            <person name="van Eijk R."/>
            <person name="Schleper C."/>
            <person name="Guy L."/>
            <person name="Ettema T.J."/>
        </authorList>
    </citation>
    <scope>NUCLEOTIDE SEQUENCE</scope>
</reference>
<comment type="caution">
    <text evidence="1">The sequence shown here is derived from an EMBL/GenBank/DDBJ whole genome shotgun (WGS) entry which is preliminary data.</text>
</comment>